<evidence type="ECO:0000256" key="1">
    <source>
        <dbReference type="SAM" id="MobiDB-lite"/>
    </source>
</evidence>
<accession>A0A2P5W6B8</accession>
<dbReference type="AlphaFoldDB" id="A0A2P5W6B8"/>
<organism evidence="2 3">
    <name type="scientific">Gossypium barbadense</name>
    <name type="common">Sea Island cotton</name>
    <name type="synonym">Hibiscus barbadensis</name>
    <dbReference type="NCBI Taxonomy" id="3634"/>
    <lineage>
        <taxon>Eukaryota</taxon>
        <taxon>Viridiplantae</taxon>
        <taxon>Streptophyta</taxon>
        <taxon>Embryophyta</taxon>
        <taxon>Tracheophyta</taxon>
        <taxon>Spermatophyta</taxon>
        <taxon>Magnoliopsida</taxon>
        <taxon>eudicotyledons</taxon>
        <taxon>Gunneridae</taxon>
        <taxon>Pentapetalae</taxon>
        <taxon>rosids</taxon>
        <taxon>malvids</taxon>
        <taxon>Malvales</taxon>
        <taxon>Malvaceae</taxon>
        <taxon>Malvoideae</taxon>
        <taxon>Gossypium</taxon>
    </lineage>
</organism>
<dbReference type="EMBL" id="KZ668924">
    <property type="protein sequence ID" value="PPR86619.1"/>
    <property type="molecule type" value="Genomic_DNA"/>
</dbReference>
<sequence length="161" mass="18644">MILERPQGSLPSNTETNPREQVHAITVRDEEGLVEPELELRQESVVSQGKVEVSHSVQKPISSDRVDYMNFVNTSNLVAQHSLQETPQKSEIKPWSSLYEKSRSTYEERMLKIDELDEWRSHVKVKLKIHDAEPKQCHDEHKDETKQFKVGDKVLIDKIDA</sequence>
<reference evidence="2 3" key="1">
    <citation type="submission" date="2015-01" db="EMBL/GenBank/DDBJ databases">
        <title>Genome of allotetraploid Gossypium barbadense reveals genomic plasticity and fiber elongation in cotton evolution.</title>
        <authorList>
            <person name="Chen X."/>
            <person name="Liu X."/>
            <person name="Zhao B."/>
            <person name="Zheng H."/>
            <person name="Hu Y."/>
            <person name="Lu G."/>
            <person name="Yang C."/>
            <person name="Chen J."/>
            <person name="Shan C."/>
            <person name="Zhang L."/>
            <person name="Zhou Y."/>
            <person name="Wang L."/>
            <person name="Guo W."/>
            <person name="Bai Y."/>
            <person name="Ruan J."/>
            <person name="Shangguan X."/>
            <person name="Mao Y."/>
            <person name="Jiang J."/>
            <person name="Zhu Y."/>
            <person name="Lei J."/>
            <person name="Kang H."/>
            <person name="Chen S."/>
            <person name="He X."/>
            <person name="Wang R."/>
            <person name="Wang Y."/>
            <person name="Chen J."/>
            <person name="Wang L."/>
            <person name="Yu S."/>
            <person name="Wang B."/>
            <person name="Wei J."/>
            <person name="Song S."/>
            <person name="Lu X."/>
            <person name="Gao Z."/>
            <person name="Gu W."/>
            <person name="Deng X."/>
            <person name="Ma D."/>
            <person name="Wang S."/>
            <person name="Liang W."/>
            <person name="Fang L."/>
            <person name="Cai C."/>
            <person name="Zhu X."/>
            <person name="Zhou B."/>
            <person name="Zhang Y."/>
            <person name="Chen Z."/>
            <person name="Xu S."/>
            <person name="Zhu R."/>
            <person name="Wang S."/>
            <person name="Zhang T."/>
            <person name="Zhao G."/>
        </authorList>
    </citation>
    <scope>NUCLEOTIDE SEQUENCE [LARGE SCALE GENOMIC DNA]</scope>
    <source>
        <strain evidence="3">cv. Xinhai21</strain>
        <tissue evidence="2">Leaf</tissue>
    </source>
</reference>
<feature type="region of interest" description="Disordered" evidence="1">
    <location>
        <begin position="1"/>
        <end position="30"/>
    </location>
</feature>
<evidence type="ECO:0000313" key="2">
    <source>
        <dbReference type="EMBL" id="PPR86619.1"/>
    </source>
</evidence>
<feature type="compositionally biased region" description="Basic and acidic residues" evidence="1">
    <location>
        <begin position="17"/>
        <end position="30"/>
    </location>
</feature>
<dbReference type="Proteomes" id="UP000239757">
    <property type="component" value="Unassembled WGS sequence"/>
</dbReference>
<evidence type="ECO:0000313" key="3">
    <source>
        <dbReference type="Proteomes" id="UP000239757"/>
    </source>
</evidence>
<name>A0A2P5W6B8_GOSBA</name>
<gene>
    <name evidence="2" type="ORF">GOBAR_AA34072</name>
</gene>
<protein>
    <submittedName>
        <fullName evidence="2">Uncharacterized protein</fullName>
    </submittedName>
</protein>
<proteinExistence type="predicted"/>